<dbReference type="Pfam" id="PF19570">
    <property type="entry name" value="DUF6088"/>
    <property type="match status" value="1"/>
</dbReference>
<accession>A0A398CYP5</accession>
<dbReference type="AlphaFoldDB" id="A0A398CYP5"/>
<comment type="caution">
    <text evidence="1">The sequence shown here is derived from an EMBL/GenBank/DDBJ whole genome shotgun (WGS) entry which is preliminary data.</text>
</comment>
<dbReference type="Proteomes" id="UP000266489">
    <property type="component" value="Unassembled WGS sequence"/>
</dbReference>
<evidence type="ECO:0008006" key="3">
    <source>
        <dbReference type="Google" id="ProtNLM"/>
    </source>
</evidence>
<gene>
    <name evidence="1" type="ORF">SMC5_09220</name>
</gene>
<dbReference type="EMBL" id="QXIU01000224">
    <property type="protein sequence ID" value="RIE07653.1"/>
    <property type="molecule type" value="Genomic_DNA"/>
</dbReference>
<organism evidence="1 2">
    <name type="scientific">Candidatus Cryosericum odellii</name>
    <dbReference type="NCBI Taxonomy" id="2290917"/>
    <lineage>
        <taxon>Bacteria</taxon>
        <taxon>Pseudomonadati</taxon>
        <taxon>Caldisericota/Cryosericota group</taxon>
        <taxon>Candidatus Cryosericota</taxon>
        <taxon>Candidatus Cryosericia</taxon>
        <taxon>Candidatus Cryosericales</taxon>
        <taxon>Candidatus Cryosericaceae</taxon>
        <taxon>Candidatus Cryosericum</taxon>
    </lineage>
</organism>
<dbReference type="RefSeq" id="WP_119120476.1">
    <property type="nucleotide sequence ID" value="NZ_QXIU01000224.1"/>
</dbReference>
<evidence type="ECO:0000313" key="2">
    <source>
        <dbReference type="Proteomes" id="UP000266489"/>
    </source>
</evidence>
<protein>
    <recommendedName>
        <fullName evidence="3">Type IV toxin-antitoxin system AbiEi family antitoxin domain-containing protein</fullName>
    </recommendedName>
</protein>
<reference evidence="1 2" key="1">
    <citation type="submission" date="2018-09" db="EMBL/GenBank/DDBJ databases">
        <title>Discovery and Ecogenomic Context for Candidatus Cryosericales, a Global Caldiserica Order Active in Thawing Permafrost.</title>
        <authorList>
            <person name="Martinez M.A."/>
            <person name="Woodcroft B.J."/>
            <person name="Ignacio Espinoza J.C."/>
            <person name="Zayed A."/>
            <person name="Singleton C.M."/>
            <person name="Boyd J."/>
            <person name="Li Y.-F."/>
            <person name="Purvine S."/>
            <person name="Maughan H."/>
            <person name="Hodgkins S.B."/>
            <person name="Anderson D."/>
            <person name="Sederholm M."/>
            <person name="Temperton B."/>
            <person name="Saleska S.R."/>
            <person name="Tyson G.W."/>
            <person name="Rich V.I."/>
        </authorList>
    </citation>
    <scope>NUCLEOTIDE SEQUENCE [LARGE SCALE GENOMIC DNA]</scope>
    <source>
        <strain evidence="1 2">SMC5</strain>
    </source>
</reference>
<evidence type="ECO:0000313" key="1">
    <source>
        <dbReference type="EMBL" id="RIE07653.1"/>
    </source>
</evidence>
<proteinExistence type="predicted"/>
<dbReference type="OrthoDB" id="9798200at2"/>
<name>A0A398CYP5_9BACT</name>
<dbReference type="InterPro" id="IPR045738">
    <property type="entry name" value="DUF6088"/>
</dbReference>
<sequence>MKPDTIKQRIEDHIKNGHKNSIYMLADFRDLGNYSGVKEAASKLTAEGKLFRVKRGIYKSPYYSFFLQEEVEPSPLDVAKKIARKNRWTIAPSGNTALNALGLSTQVPAEYHFVSSGPSKEIELDKGIKLYFKRISSKEITGISSKSTLIIEAIKALDKSGMNDSARAKIGSLLSDTEKKRLARESRTSRVWIAEEIRKILAVACTR</sequence>